<gene>
    <name evidence="1" type="ORF">PI93_017510</name>
</gene>
<keyword evidence="2" id="KW-1185">Reference proteome</keyword>
<sequence>MQRGAVRDLIDSDTTLTRIEIAALRESHQGYCAEIESWTSKAEQYAKQRAKAGEVVKRHLHKI</sequence>
<evidence type="ECO:0000313" key="2">
    <source>
        <dbReference type="Proteomes" id="UP000035080"/>
    </source>
</evidence>
<reference evidence="1 2" key="1">
    <citation type="journal article" date="2015" name="Genome Announc.">
        <title>Genome Sequences of Two Pandoraea pnomenusa Isolates Recovered 11 Months Apart from a Cystic Fibrosis Patient.</title>
        <authorList>
            <person name="Ee R."/>
            <person name="Ambrose M."/>
            <person name="Lazenby J."/>
            <person name="Williams P."/>
            <person name="Chan K.G."/>
            <person name="Roddam L."/>
        </authorList>
    </citation>
    <scope>NUCLEOTIDE SEQUENCE [LARGE SCALE GENOMIC DNA]</scope>
    <source>
        <strain evidence="1 2">6399</strain>
    </source>
</reference>
<name>A0ABX6HTK6_9BURK</name>
<accession>A0ABX6HTK6</accession>
<proteinExistence type="predicted"/>
<protein>
    <submittedName>
        <fullName evidence="1">Uncharacterized protein</fullName>
    </submittedName>
</protein>
<organism evidence="1 2">
    <name type="scientific">Pandoraea fibrosis</name>
    <dbReference type="NCBI Taxonomy" id="1891094"/>
    <lineage>
        <taxon>Bacteria</taxon>
        <taxon>Pseudomonadati</taxon>
        <taxon>Pseudomonadota</taxon>
        <taxon>Betaproteobacteria</taxon>
        <taxon>Burkholderiales</taxon>
        <taxon>Burkholderiaceae</taxon>
        <taxon>Pandoraea</taxon>
    </lineage>
</organism>
<dbReference type="EMBL" id="CP047385">
    <property type="protein sequence ID" value="QHF14246.1"/>
    <property type="molecule type" value="Genomic_DNA"/>
</dbReference>
<evidence type="ECO:0000313" key="1">
    <source>
        <dbReference type="EMBL" id="QHF14246.1"/>
    </source>
</evidence>
<dbReference type="Proteomes" id="UP000035080">
    <property type="component" value="Chromosome"/>
</dbReference>
<dbReference type="RefSeq" id="WP_039371777.1">
    <property type="nucleotide sequence ID" value="NZ_CP047385.1"/>
</dbReference>